<organism evidence="2 3">
    <name type="scientific">Candidatus Kaiserbacteria bacterium CG10_big_fil_rev_8_21_14_0_10_59_10</name>
    <dbReference type="NCBI Taxonomy" id="1974612"/>
    <lineage>
        <taxon>Bacteria</taxon>
        <taxon>Candidatus Kaiseribacteriota</taxon>
    </lineage>
</organism>
<feature type="transmembrane region" description="Helical" evidence="1">
    <location>
        <begin position="76"/>
        <end position="94"/>
    </location>
</feature>
<accession>A0A2H0U707</accession>
<gene>
    <name evidence="2" type="ORF">COU20_03555</name>
</gene>
<feature type="transmembrane region" description="Helical" evidence="1">
    <location>
        <begin position="140"/>
        <end position="159"/>
    </location>
</feature>
<proteinExistence type="predicted"/>
<sequence>MHSSLYTHRTLVRAAFALAHVFVWVLSFELLSAALASVGAALAATALLHATSQTVSLYTTPFAARFLHRAGARRSMSLAALAAVAAFAMFAHIFSEREGALPLAALCSAVVLLGLYRALYWVPYRVMDDRTAEQAYRSHYLRELGIASLPLAGALILIYSPLGAAALFLCAGLLLLGSMIFLARAPTAYERYDWTFAESMRRLFSASERPLLSSSFLQGVQGAALLFAWPLAVFTVVDGSFLVLGAVMSLSLGATILLRAHISRAVRDTPLGDSIHVSAALGASGWLLRLTAASPIALIIVDTYSNAGNPLRRIGVDCAAFEQAADLGHFVDEFSALKDMGQMLGRITLALILALAAVYLGAFISLALAILIAACAAGVSLYAFQPGRIHA</sequence>
<feature type="transmembrane region" description="Helical" evidence="1">
    <location>
        <begin position="12"/>
        <end position="35"/>
    </location>
</feature>
<comment type="caution">
    <text evidence="2">The sequence shown here is derived from an EMBL/GenBank/DDBJ whole genome shotgun (WGS) entry which is preliminary data.</text>
</comment>
<dbReference type="Proteomes" id="UP000231379">
    <property type="component" value="Unassembled WGS sequence"/>
</dbReference>
<keyword evidence="1" id="KW-1133">Transmembrane helix</keyword>
<protein>
    <recommendedName>
        <fullName evidence="4">MFS transporter</fullName>
    </recommendedName>
</protein>
<feature type="transmembrane region" description="Helical" evidence="1">
    <location>
        <begin position="239"/>
        <end position="258"/>
    </location>
</feature>
<dbReference type="AlphaFoldDB" id="A0A2H0U707"/>
<dbReference type="EMBL" id="PFBM01000021">
    <property type="protein sequence ID" value="PIR82207.1"/>
    <property type="molecule type" value="Genomic_DNA"/>
</dbReference>
<name>A0A2H0U707_9BACT</name>
<feature type="transmembrane region" description="Helical" evidence="1">
    <location>
        <begin position="100"/>
        <end position="119"/>
    </location>
</feature>
<evidence type="ECO:0000313" key="3">
    <source>
        <dbReference type="Proteomes" id="UP000231379"/>
    </source>
</evidence>
<keyword evidence="1" id="KW-0472">Membrane</keyword>
<feature type="transmembrane region" description="Helical" evidence="1">
    <location>
        <begin position="165"/>
        <end position="183"/>
    </location>
</feature>
<reference evidence="3" key="1">
    <citation type="submission" date="2017-09" db="EMBL/GenBank/DDBJ databases">
        <title>Depth-based differentiation of microbial function through sediment-hosted aquifers and enrichment of novel symbionts in the deep terrestrial subsurface.</title>
        <authorList>
            <person name="Probst A.J."/>
            <person name="Ladd B."/>
            <person name="Jarett J.K."/>
            <person name="Geller-Mcgrath D.E."/>
            <person name="Sieber C.M.K."/>
            <person name="Emerson J.B."/>
            <person name="Anantharaman K."/>
            <person name="Thomas B.C."/>
            <person name="Malmstrom R."/>
            <person name="Stieglmeier M."/>
            <person name="Klingl A."/>
            <person name="Woyke T."/>
            <person name="Ryan C.M."/>
            <person name="Banfield J.F."/>
        </authorList>
    </citation>
    <scope>NUCLEOTIDE SEQUENCE [LARGE SCALE GENOMIC DNA]</scope>
</reference>
<feature type="transmembrane region" description="Helical" evidence="1">
    <location>
        <begin position="211"/>
        <end position="233"/>
    </location>
</feature>
<keyword evidence="1" id="KW-0812">Transmembrane</keyword>
<evidence type="ECO:0000313" key="2">
    <source>
        <dbReference type="EMBL" id="PIR82207.1"/>
    </source>
</evidence>
<evidence type="ECO:0008006" key="4">
    <source>
        <dbReference type="Google" id="ProtNLM"/>
    </source>
</evidence>
<evidence type="ECO:0000256" key="1">
    <source>
        <dbReference type="SAM" id="Phobius"/>
    </source>
</evidence>